<dbReference type="AlphaFoldDB" id="A0A9W4E9S3"/>
<keyword evidence="1" id="KW-0812">Transmembrane</keyword>
<feature type="transmembrane region" description="Helical" evidence="1">
    <location>
        <begin position="21"/>
        <end position="48"/>
    </location>
</feature>
<evidence type="ECO:0000256" key="1">
    <source>
        <dbReference type="SAM" id="Phobius"/>
    </source>
</evidence>
<keyword evidence="1" id="KW-0472">Membrane</keyword>
<dbReference type="EMBL" id="CAJVAX010000012">
    <property type="protein sequence ID" value="CAG7628301.1"/>
    <property type="molecule type" value="Genomic_DNA"/>
</dbReference>
<keyword evidence="1" id="KW-1133">Transmembrane helix</keyword>
<protein>
    <submittedName>
        <fullName evidence="2">Uncharacterized protein</fullName>
    </submittedName>
</protein>
<accession>A0A9W4E9S3</accession>
<name>A0A9W4E9S3_9ACTN</name>
<sequence length="143" mass="14341">MVQASTFAPEAQGTGRPRLPYVLLTCGALLIPWLTILASTAAPGWLALDSFEAVGLITTAVLALRAHPALPVVAAATAAALLLDAALDLATSEGTARLAAVVMALIAELPLAAACAVLALTAAPAVKAAVTAEVQQPSSRLPR</sequence>
<keyword evidence="3" id="KW-1185">Reference proteome</keyword>
<evidence type="ECO:0000313" key="3">
    <source>
        <dbReference type="Proteomes" id="UP001153328"/>
    </source>
</evidence>
<dbReference type="Proteomes" id="UP001153328">
    <property type="component" value="Unassembled WGS sequence"/>
</dbReference>
<reference evidence="2" key="1">
    <citation type="submission" date="2021-06" db="EMBL/GenBank/DDBJ databases">
        <authorList>
            <person name="Arsene-Ploetze F."/>
        </authorList>
    </citation>
    <scope>NUCLEOTIDE SEQUENCE</scope>
    <source>
        <strain evidence="2">SBRY1</strain>
    </source>
</reference>
<evidence type="ECO:0000313" key="2">
    <source>
        <dbReference type="EMBL" id="CAG7628301.1"/>
    </source>
</evidence>
<comment type="caution">
    <text evidence="2">The sequence shown here is derived from an EMBL/GenBank/DDBJ whole genome shotgun (WGS) entry which is preliminary data.</text>
</comment>
<feature type="transmembrane region" description="Helical" evidence="1">
    <location>
        <begin position="99"/>
        <end position="123"/>
    </location>
</feature>
<feature type="transmembrane region" description="Helical" evidence="1">
    <location>
        <begin position="68"/>
        <end position="87"/>
    </location>
</feature>
<proteinExistence type="predicted"/>
<gene>
    <name evidence="2" type="ORF">SBRY_20454</name>
</gene>
<organism evidence="2 3">
    <name type="scientific">Actinacidiphila bryophytorum</name>
    <dbReference type="NCBI Taxonomy" id="1436133"/>
    <lineage>
        <taxon>Bacteria</taxon>
        <taxon>Bacillati</taxon>
        <taxon>Actinomycetota</taxon>
        <taxon>Actinomycetes</taxon>
        <taxon>Kitasatosporales</taxon>
        <taxon>Streptomycetaceae</taxon>
        <taxon>Actinacidiphila</taxon>
    </lineage>
</organism>